<sequence>MILLAAISEKKSWYPSLKRLAIDHPLILPFREDLLSQGPILHQNPGFLRLTKIIRELHQVILSS</sequence>
<comment type="caution">
    <text evidence="1">The sequence shown here is derived from an EMBL/GenBank/DDBJ whole genome shotgun (WGS) entry which is preliminary data.</text>
</comment>
<protein>
    <submittedName>
        <fullName evidence="1">Uncharacterized protein</fullName>
    </submittedName>
</protein>
<dbReference type="AlphaFoldDB" id="A0AAV7DCL5"/>
<dbReference type="EMBL" id="WNYA01000001">
    <property type="protein sequence ID" value="KAG8594367.1"/>
    <property type="molecule type" value="Genomic_DNA"/>
</dbReference>
<dbReference type="Proteomes" id="UP000824782">
    <property type="component" value="Unassembled WGS sequence"/>
</dbReference>
<evidence type="ECO:0000313" key="1">
    <source>
        <dbReference type="EMBL" id="KAG8594367.1"/>
    </source>
</evidence>
<keyword evidence="2" id="KW-1185">Reference proteome</keyword>
<gene>
    <name evidence="1" type="ORF">GDO81_001168</name>
</gene>
<organism evidence="1 2">
    <name type="scientific">Engystomops pustulosus</name>
    <name type="common">Tungara frog</name>
    <name type="synonym">Physalaemus pustulosus</name>
    <dbReference type="NCBI Taxonomy" id="76066"/>
    <lineage>
        <taxon>Eukaryota</taxon>
        <taxon>Metazoa</taxon>
        <taxon>Chordata</taxon>
        <taxon>Craniata</taxon>
        <taxon>Vertebrata</taxon>
        <taxon>Euteleostomi</taxon>
        <taxon>Amphibia</taxon>
        <taxon>Batrachia</taxon>
        <taxon>Anura</taxon>
        <taxon>Neobatrachia</taxon>
        <taxon>Hyloidea</taxon>
        <taxon>Leptodactylidae</taxon>
        <taxon>Leiuperinae</taxon>
        <taxon>Engystomops</taxon>
    </lineage>
</organism>
<evidence type="ECO:0000313" key="2">
    <source>
        <dbReference type="Proteomes" id="UP000824782"/>
    </source>
</evidence>
<name>A0AAV7DCL5_ENGPU</name>
<reference evidence="1" key="1">
    <citation type="thesis" date="2020" institute="ProQuest LLC" country="789 East Eisenhower Parkway, Ann Arbor, MI, USA">
        <title>Comparative Genomics and Chromosome Evolution.</title>
        <authorList>
            <person name="Mudd A.B."/>
        </authorList>
    </citation>
    <scope>NUCLEOTIDE SEQUENCE</scope>
    <source>
        <strain evidence="1">237g6f4</strain>
        <tissue evidence="1">Blood</tissue>
    </source>
</reference>
<proteinExistence type="predicted"/>
<accession>A0AAV7DCL5</accession>